<name>A0A6A4LTK6_9ERIC</name>
<dbReference type="EMBL" id="QEFC01001468">
    <property type="protein sequence ID" value="KAE9457648.1"/>
    <property type="molecule type" value="Genomic_DNA"/>
</dbReference>
<dbReference type="OrthoDB" id="1906221at2759"/>
<evidence type="ECO:0000313" key="11">
    <source>
        <dbReference type="Proteomes" id="UP000428333"/>
    </source>
</evidence>
<comment type="similarity">
    <text evidence="2 8">Belongs to the Casparian strip membrane proteins (CASP) family.</text>
</comment>
<evidence type="ECO:0000256" key="6">
    <source>
        <dbReference type="ARBA" id="ARBA00022989"/>
    </source>
</evidence>
<evidence type="ECO:0000256" key="7">
    <source>
        <dbReference type="ARBA" id="ARBA00023136"/>
    </source>
</evidence>
<reference evidence="10 11" key="1">
    <citation type="journal article" date="2019" name="Genome Biol. Evol.">
        <title>The Rhododendron genome and chromosomal organization provide insight into shared whole-genome duplications across the heath family (Ericaceae).</title>
        <authorList>
            <person name="Soza V.L."/>
            <person name="Lindsley D."/>
            <person name="Waalkes A."/>
            <person name="Ramage E."/>
            <person name="Patwardhan R.P."/>
            <person name="Burton J.N."/>
            <person name="Adey A."/>
            <person name="Kumar A."/>
            <person name="Qiu R."/>
            <person name="Shendure J."/>
            <person name="Hall B."/>
        </authorList>
    </citation>
    <scope>NUCLEOTIDE SEQUENCE [LARGE SCALE GENOMIC DNA]</scope>
    <source>
        <strain evidence="10">RSF 1966-606</strain>
    </source>
</reference>
<keyword evidence="7 8" id="KW-0472">Membrane</keyword>
<dbReference type="NCBIfam" id="TIGR01569">
    <property type="entry name" value="A_tha_TIGR01569"/>
    <property type="match status" value="1"/>
</dbReference>
<sequence length="167" mass="17988">MQHCHSNMDKNKRVCFLLLRVLALGATIAAAIVMGTSHEKSSFFAVQFEAKFSHTSAFTYFLIANVIGGAYSLLVLFLPTESLLWRLVIAMDVVITMLLTSGVSAALAIAYVGKKGNSYAGWLPICGQVEGYCHQVGAALATGFAGVIIYMLILLYSLHSAINPLLL</sequence>
<evidence type="ECO:0000313" key="10">
    <source>
        <dbReference type="EMBL" id="KAE9457648.1"/>
    </source>
</evidence>
<evidence type="ECO:0000259" key="9">
    <source>
        <dbReference type="Pfam" id="PF04535"/>
    </source>
</evidence>
<comment type="subunit">
    <text evidence="3 8">Homodimer and heterodimers.</text>
</comment>
<feature type="transmembrane region" description="Helical" evidence="8">
    <location>
        <begin position="89"/>
        <end position="112"/>
    </location>
</feature>
<dbReference type="PANTHER" id="PTHR36488">
    <property type="entry name" value="CASP-LIKE PROTEIN 1U1"/>
    <property type="match status" value="1"/>
</dbReference>
<accession>A0A6A4LTK6</accession>
<dbReference type="AlphaFoldDB" id="A0A6A4LTK6"/>
<dbReference type="Pfam" id="PF04535">
    <property type="entry name" value="CASP_dom"/>
    <property type="match status" value="1"/>
</dbReference>
<dbReference type="InterPro" id="IPR044173">
    <property type="entry name" value="CASPL"/>
</dbReference>
<dbReference type="InterPro" id="IPR006702">
    <property type="entry name" value="CASP_dom"/>
</dbReference>
<dbReference type="PANTHER" id="PTHR36488:SF8">
    <property type="entry name" value="CASP-LIKE PROTEIN 1U1"/>
    <property type="match status" value="1"/>
</dbReference>
<evidence type="ECO:0000256" key="4">
    <source>
        <dbReference type="ARBA" id="ARBA00022475"/>
    </source>
</evidence>
<keyword evidence="4 8" id="KW-1003">Cell membrane</keyword>
<evidence type="ECO:0000256" key="5">
    <source>
        <dbReference type="ARBA" id="ARBA00022692"/>
    </source>
</evidence>
<gene>
    <name evidence="10" type="ORF">C3L33_10447</name>
</gene>
<evidence type="ECO:0000256" key="1">
    <source>
        <dbReference type="ARBA" id="ARBA00004651"/>
    </source>
</evidence>
<keyword evidence="6 8" id="KW-1133">Transmembrane helix</keyword>
<evidence type="ECO:0000256" key="3">
    <source>
        <dbReference type="ARBA" id="ARBA00011489"/>
    </source>
</evidence>
<keyword evidence="11" id="KW-1185">Reference proteome</keyword>
<evidence type="ECO:0000256" key="8">
    <source>
        <dbReference type="RuleBase" id="RU361233"/>
    </source>
</evidence>
<comment type="caution">
    <text evidence="8">Lacks conserved residue(s) required for the propagation of feature annotation.</text>
</comment>
<feature type="transmembrane region" description="Helical" evidence="8">
    <location>
        <begin position="57"/>
        <end position="77"/>
    </location>
</feature>
<comment type="caution">
    <text evidence="10">The sequence shown here is derived from an EMBL/GenBank/DDBJ whole genome shotgun (WGS) entry which is preliminary data.</text>
</comment>
<protein>
    <recommendedName>
        <fullName evidence="8">CASP-like protein</fullName>
    </recommendedName>
</protein>
<proteinExistence type="inferred from homology"/>
<feature type="domain" description="Casparian strip membrane protein" evidence="9">
    <location>
        <begin position="12"/>
        <end position="148"/>
    </location>
</feature>
<dbReference type="InterPro" id="IPR006459">
    <property type="entry name" value="CASP/CASPL"/>
</dbReference>
<keyword evidence="5 8" id="KW-0812">Transmembrane</keyword>
<feature type="transmembrane region" description="Helical" evidence="8">
    <location>
        <begin position="138"/>
        <end position="158"/>
    </location>
</feature>
<feature type="non-terminal residue" evidence="10">
    <location>
        <position position="1"/>
    </location>
</feature>
<comment type="subcellular location">
    <subcellularLocation>
        <location evidence="1 8">Cell membrane</location>
        <topology evidence="1 8">Multi-pass membrane protein</topology>
    </subcellularLocation>
</comment>
<evidence type="ECO:0000256" key="2">
    <source>
        <dbReference type="ARBA" id="ARBA00007651"/>
    </source>
</evidence>
<dbReference type="GO" id="GO:0005886">
    <property type="term" value="C:plasma membrane"/>
    <property type="evidence" value="ECO:0007669"/>
    <property type="project" value="UniProtKB-SubCell"/>
</dbReference>
<dbReference type="Proteomes" id="UP000428333">
    <property type="component" value="Linkage Group LG06"/>
</dbReference>
<organism evidence="10 11">
    <name type="scientific">Rhododendron williamsianum</name>
    <dbReference type="NCBI Taxonomy" id="262921"/>
    <lineage>
        <taxon>Eukaryota</taxon>
        <taxon>Viridiplantae</taxon>
        <taxon>Streptophyta</taxon>
        <taxon>Embryophyta</taxon>
        <taxon>Tracheophyta</taxon>
        <taxon>Spermatophyta</taxon>
        <taxon>Magnoliopsida</taxon>
        <taxon>eudicotyledons</taxon>
        <taxon>Gunneridae</taxon>
        <taxon>Pentapetalae</taxon>
        <taxon>asterids</taxon>
        <taxon>Ericales</taxon>
        <taxon>Ericaceae</taxon>
        <taxon>Ericoideae</taxon>
        <taxon>Rhodoreae</taxon>
        <taxon>Rhododendron</taxon>
    </lineage>
</organism>